<dbReference type="AlphaFoldDB" id="A0A1S8KXZ0"/>
<evidence type="ECO:0000313" key="3">
    <source>
        <dbReference type="Proteomes" id="UP000190951"/>
    </source>
</evidence>
<name>A0A1S8KXZ0_9CLOT</name>
<dbReference type="RefSeq" id="WP_077835000.1">
    <property type="nucleotide sequence ID" value="NZ_CP096983.1"/>
</dbReference>
<accession>A0A1S8KXZ0</accession>
<organism evidence="2 3">
    <name type="scientific">Clostridium felsineum</name>
    <dbReference type="NCBI Taxonomy" id="36839"/>
    <lineage>
        <taxon>Bacteria</taxon>
        <taxon>Bacillati</taxon>
        <taxon>Bacillota</taxon>
        <taxon>Clostridia</taxon>
        <taxon>Eubacteriales</taxon>
        <taxon>Clostridiaceae</taxon>
        <taxon>Clostridium</taxon>
    </lineage>
</organism>
<feature type="domain" description="DUF4274" evidence="1">
    <location>
        <begin position="32"/>
        <end position="103"/>
    </location>
</feature>
<sequence length="151" mass="17543">MDSSKKEYAYKLLYSENKEDTINEIKEISDIELLHIIAANYNWDNGFEIPYSIVSNEKCDLGTALMIFYDADGYRVLENRDELKNPNLKQWANFISEIEEKILNNKFQSSAIKFIPPLTKIQVFKLKKNNPNIDKVFLEESGSEIIEIPSI</sequence>
<dbReference type="Pfam" id="PF14096">
    <property type="entry name" value="DUF4274"/>
    <property type="match status" value="1"/>
</dbReference>
<dbReference type="STRING" id="84029.CROST_44080"/>
<protein>
    <recommendedName>
        <fullName evidence="1">DUF4274 domain-containing protein</fullName>
    </recommendedName>
</protein>
<keyword evidence="3" id="KW-1185">Reference proteome</keyword>
<dbReference type="Proteomes" id="UP000190951">
    <property type="component" value="Chromosome"/>
</dbReference>
<dbReference type="KEGG" id="crw:CROST_039150"/>
<evidence type="ECO:0000313" key="2">
    <source>
        <dbReference type="EMBL" id="URZ13165.1"/>
    </source>
</evidence>
<gene>
    <name evidence="2" type="ORF">CROST_039150</name>
</gene>
<reference evidence="2 3" key="1">
    <citation type="submission" date="2022-04" db="EMBL/GenBank/DDBJ databases">
        <title>Genome sequence of C. roseum typestrain.</title>
        <authorList>
            <person name="Poehlein A."/>
            <person name="Schoch T."/>
            <person name="Duerre P."/>
            <person name="Daniel R."/>
        </authorList>
    </citation>
    <scope>NUCLEOTIDE SEQUENCE [LARGE SCALE GENOMIC DNA]</scope>
    <source>
        <strain evidence="2 3">DSM 7320</strain>
    </source>
</reference>
<proteinExistence type="predicted"/>
<dbReference type="InterPro" id="IPR025369">
    <property type="entry name" value="DUF4274"/>
</dbReference>
<evidence type="ECO:0000259" key="1">
    <source>
        <dbReference type="Pfam" id="PF14096"/>
    </source>
</evidence>
<dbReference type="EMBL" id="CP096983">
    <property type="protein sequence ID" value="URZ13165.1"/>
    <property type="molecule type" value="Genomic_DNA"/>
</dbReference>